<evidence type="ECO:0000256" key="2">
    <source>
        <dbReference type="SAM" id="SignalP"/>
    </source>
</evidence>
<reference evidence="5" key="1">
    <citation type="submission" date="2019-08" db="EMBL/GenBank/DDBJ databases">
        <title>Limnoglobus roseus gen. nov., sp. nov., a novel freshwater planctomycete with a giant genome from the family Gemmataceae.</title>
        <authorList>
            <person name="Kulichevskaya I.S."/>
            <person name="Naumoff D.G."/>
            <person name="Miroshnikov K."/>
            <person name="Ivanova A."/>
            <person name="Philippov D.A."/>
            <person name="Hakobyan A."/>
            <person name="Rijpstra I.C."/>
            <person name="Sinninghe Damste J.S."/>
            <person name="Liesack W."/>
            <person name="Dedysh S.N."/>
        </authorList>
    </citation>
    <scope>NUCLEOTIDE SEQUENCE [LARGE SCALE GENOMIC DNA]</scope>
    <source>
        <strain evidence="5">PX52</strain>
    </source>
</reference>
<dbReference type="Gene3D" id="3.10.560.10">
    <property type="entry name" value="Outer membrane lipoprotein wza domain like"/>
    <property type="match status" value="1"/>
</dbReference>
<keyword evidence="1 2" id="KW-0732">Signal</keyword>
<dbReference type="KEGG" id="lrs:PX52LOC_01173"/>
<proteinExistence type="predicted"/>
<feature type="signal peptide" evidence="2">
    <location>
        <begin position="1"/>
        <end position="17"/>
    </location>
</feature>
<feature type="chain" id="PRO_5022746774" description="Polysaccharide export protein N-terminal domain-containing protein" evidence="2">
    <location>
        <begin position="18"/>
        <end position="225"/>
    </location>
</feature>
<dbReference type="GO" id="GO:0015159">
    <property type="term" value="F:polysaccharide transmembrane transporter activity"/>
    <property type="evidence" value="ECO:0007669"/>
    <property type="project" value="InterPro"/>
</dbReference>
<dbReference type="AlphaFoldDB" id="A0A5C1A5A5"/>
<gene>
    <name evidence="4" type="ORF">PX52LOC_01173</name>
</gene>
<dbReference type="InterPro" id="IPR049712">
    <property type="entry name" value="Poly_export"/>
</dbReference>
<dbReference type="PANTHER" id="PTHR33619:SF3">
    <property type="entry name" value="POLYSACCHARIDE EXPORT PROTEIN GFCE-RELATED"/>
    <property type="match status" value="1"/>
</dbReference>
<feature type="domain" description="Polysaccharide export protein N-terminal" evidence="3">
    <location>
        <begin position="32"/>
        <end position="98"/>
    </location>
</feature>
<evidence type="ECO:0000256" key="1">
    <source>
        <dbReference type="ARBA" id="ARBA00022729"/>
    </source>
</evidence>
<dbReference type="OrthoDB" id="279453at2"/>
<evidence type="ECO:0000313" key="5">
    <source>
        <dbReference type="Proteomes" id="UP000324974"/>
    </source>
</evidence>
<accession>A0A5C1A5A5</accession>
<dbReference type="PROSITE" id="PS51257">
    <property type="entry name" value="PROKAR_LIPOPROTEIN"/>
    <property type="match status" value="1"/>
</dbReference>
<organism evidence="4 5">
    <name type="scientific">Limnoglobus roseus</name>
    <dbReference type="NCBI Taxonomy" id="2598579"/>
    <lineage>
        <taxon>Bacteria</taxon>
        <taxon>Pseudomonadati</taxon>
        <taxon>Planctomycetota</taxon>
        <taxon>Planctomycetia</taxon>
        <taxon>Gemmatales</taxon>
        <taxon>Gemmataceae</taxon>
        <taxon>Limnoglobus</taxon>
    </lineage>
</organism>
<sequence length="225" mass="24008">MKRCVLLLLLVSGVGCAGLPTPSLPPATPPDVAAYRIGCPDVLEVGFADRHEWDCLAAVDVDGCLPLGDAGLVLVQGLTTAEARAAIAAQVKCPPSQVLVAVAVPRSGRVFITGPDNKRIRAVAYTGPTPVLDFLQTAGAIQPMESKLNDVYVVRPNVCADGPPKIYHVNVEEVLLDGDPTTNVLVQSADHVYVGETRRASFVRLLPPWARPAYRQLVGLMPKWD</sequence>
<dbReference type="Proteomes" id="UP000324974">
    <property type="component" value="Chromosome"/>
</dbReference>
<dbReference type="EMBL" id="CP042425">
    <property type="protein sequence ID" value="QEL14301.1"/>
    <property type="molecule type" value="Genomic_DNA"/>
</dbReference>
<dbReference type="InterPro" id="IPR003715">
    <property type="entry name" value="Poly_export_N"/>
</dbReference>
<evidence type="ECO:0000313" key="4">
    <source>
        <dbReference type="EMBL" id="QEL14301.1"/>
    </source>
</evidence>
<dbReference type="RefSeq" id="WP_149109203.1">
    <property type="nucleotide sequence ID" value="NZ_CP042425.1"/>
</dbReference>
<evidence type="ECO:0000259" key="3">
    <source>
        <dbReference type="Pfam" id="PF02563"/>
    </source>
</evidence>
<name>A0A5C1A5A5_9BACT</name>
<protein>
    <recommendedName>
        <fullName evidence="3">Polysaccharide export protein N-terminal domain-containing protein</fullName>
    </recommendedName>
</protein>
<dbReference type="PANTHER" id="PTHR33619">
    <property type="entry name" value="POLYSACCHARIDE EXPORT PROTEIN GFCE-RELATED"/>
    <property type="match status" value="1"/>
</dbReference>
<keyword evidence="5" id="KW-1185">Reference proteome</keyword>
<dbReference type="Pfam" id="PF02563">
    <property type="entry name" value="Poly_export"/>
    <property type="match status" value="1"/>
</dbReference>